<dbReference type="SMART" id="SM00544">
    <property type="entry name" value="MA3"/>
    <property type="match status" value="1"/>
</dbReference>
<accession>A0A2G9RBK6</accession>
<organism evidence="2 3">
    <name type="scientific">Aquarana catesbeiana</name>
    <name type="common">American bullfrog</name>
    <name type="synonym">Rana catesbeiana</name>
    <dbReference type="NCBI Taxonomy" id="8400"/>
    <lineage>
        <taxon>Eukaryota</taxon>
        <taxon>Metazoa</taxon>
        <taxon>Chordata</taxon>
        <taxon>Craniata</taxon>
        <taxon>Vertebrata</taxon>
        <taxon>Euteleostomi</taxon>
        <taxon>Amphibia</taxon>
        <taxon>Batrachia</taxon>
        <taxon>Anura</taxon>
        <taxon>Neobatrachia</taxon>
        <taxon>Ranoidea</taxon>
        <taxon>Ranidae</taxon>
        <taxon>Aquarana</taxon>
    </lineage>
</organism>
<dbReference type="PROSITE" id="PS51366">
    <property type="entry name" value="MI"/>
    <property type="match status" value="1"/>
</dbReference>
<feature type="domain" description="MI" evidence="1">
    <location>
        <begin position="29"/>
        <end position="151"/>
    </location>
</feature>
<evidence type="ECO:0000313" key="3">
    <source>
        <dbReference type="Proteomes" id="UP000228934"/>
    </source>
</evidence>
<dbReference type="PANTHER" id="PTHR23253:SF10">
    <property type="entry name" value="EUKARYOTIC TRANSLATION INITIATION FACTOR 4 GAMMA 1"/>
    <property type="match status" value="1"/>
</dbReference>
<gene>
    <name evidence="2" type="ORF">AB205_0055940</name>
</gene>
<dbReference type="GO" id="GO:0003743">
    <property type="term" value="F:translation initiation factor activity"/>
    <property type="evidence" value="ECO:0007669"/>
    <property type="project" value="TreeGrafter"/>
</dbReference>
<dbReference type="EMBL" id="KV944673">
    <property type="protein sequence ID" value="PIO25262.1"/>
    <property type="molecule type" value="Genomic_DNA"/>
</dbReference>
<proteinExistence type="predicted"/>
<protein>
    <recommendedName>
        <fullName evidence="1">MI domain-containing protein</fullName>
    </recommendedName>
</protein>
<dbReference type="GO" id="GO:0016281">
    <property type="term" value="C:eukaryotic translation initiation factor 4F complex"/>
    <property type="evidence" value="ECO:0007669"/>
    <property type="project" value="TreeGrafter"/>
</dbReference>
<dbReference type="OrthoDB" id="514777at2759"/>
<dbReference type="InterPro" id="IPR016024">
    <property type="entry name" value="ARM-type_fold"/>
</dbReference>
<dbReference type="PANTHER" id="PTHR23253">
    <property type="entry name" value="EUKARYOTIC TRANSLATION INITIATION FACTOR 4 GAMMA"/>
    <property type="match status" value="1"/>
</dbReference>
<sequence length="219" mass="24436">MSFCLVKREAPAPVAVTAASSKPALSEEELEKKSRAIIEEFLHINDTKEAVQCVQELNSPTLLFIFVRNGIESTLERSTIAREHMGQFLYTLVKTGTLPREQYYKGVLEVLEVGEDMEIDIPHIWLYLAELISPVLIEGGIPMGELFRDLTKPLIPNGKAGILLAEILGLQCKGMSHKKAGALWKESGLTWKEFLSKDQDVNKFITDHVSIRAVISSTK</sequence>
<dbReference type="SUPFAM" id="SSF48371">
    <property type="entry name" value="ARM repeat"/>
    <property type="match status" value="1"/>
</dbReference>
<evidence type="ECO:0000313" key="2">
    <source>
        <dbReference type="EMBL" id="PIO25262.1"/>
    </source>
</evidence>
<name>A0A2G9RBK6_AQUCT</name>
<dbReference type="Pfam" id="PF02847">
    <property type="entry name" value="MA3"/>
    <property type="match status" value="1"/>
</dbReference>
<reference evidence="3" key="1">
    <citation type="journal article" date="2017" name="Nat. Commun.">
        <title>The North American bullfrog draft genome provides insight into hormonal regulation of long noncoding RNA.</title>
        <authorList>
            <person name="Hammond S.A."/>
            <person name="Warren R.L."/>
            <person name="Vandervalk B.P."/>
            <person name="Kucuk E."/>
            <person name="Khan H."/>
            <person name="Gibb E.A."/>
            <person name="Pandoh P."/>
            <person name="Kirk H."/>
            <person name="Zhao Y."/>
            <person name="Jones M."/>
            <person name="Mungall A.J."/>
            <person name="Coope R."/>
            <person name="Pleasance S."/>
            <person name="Moore R.A."/>
            <person name="Holt R.A."/>
            <person name="Round J.M."/>
            <person name="Ohora S."/>
            <person name="Walle B.V."/>
            <person name="Veldhoen N."/>
            <person name="Helbing C.C."/>
            <person name="Birol I."/>
        </authorList>
    </citation>
    <scope>NUCLEOTIDE SEQUENCE [LARGE SCALE GENOMIC DNA]</scope>
</reference>
<keyword evidence="3" id="KW-1185">Reference proteome</keyword>
<dbReference type="InterPro" id="IPR003891">
    <property type="entry name" value="Initiation_fac_eIF4g_MI"/>
</dbReference>
<dbReference type="AlphaFoldDB" id="A0A2G9RBK6"/>
<dbReference type="GO" id="GO:0003729">
    <property type="term" value="F:mRNA binding"/>
    <property type="evidence" value="ECO:0007669"/>
    <property type="project" value="TreeGrafter"/>
</dbReference>
<dbReference type="Proteomes" id="UP000228934">
    <property type="component" value="Unassembled WGS sequence"/>
</dbReference>
<dbReference type="Gene3D" id="1.25.40.180">
    <property type="match status" value="1"/>
</dbReference>
<dbReference type="FunFam" id="1.25.40.180:FF:000003">
    <property type="entry name" value="Putative eukaryotic translation initiation factor 4 gamma 1"/>
    <property type="match status" value="1"/>
</dbReference>
<evidence type="ECO:0000259" key="1">
    <source>
        <dbReference type="PROSITE" id="PS51366"/>
    </source>
</evidence>